<accession>A0A4S8MBK6</accession>
<organism evidence="3 4">
    <name type="scientific">Dendrothele bispora (strain CBS 962.96)</name>
    <dbReference type="NCBI Taxonomy" id="1314807"/>
    <lineage>
        <taxon>Eukaryota</taxon>
        <taxon>Fungi</taxon>
        <taxon>Dikarya</taxon>
        <taxon>Basidiomycota</taxon>
        <taxon>Agaricomycotina</taxon>
        <taxon>Agaricomycetes</taxon>
        <taxon>Agaricomycetidae</taxon>
        <taxon>Agaricales</taxon>
        <taxon>Agaricales incertae sedis</taxon>
        <taxon>Dendrothele</taxon>
    </lineage>
</organism>
<evidence type="ECO:0000313" key="3">
    <source>
        <dbReference type="EMBL" id="THU99680.1"/>
    </source>
</evidence>
<evidence type="ECO:0000256" key="2">
    <source>
        <dbReference type="SAM" id="SignalP"/>
    </source>
</evidence>
<feature type="chain" id="PRO_5020393063" evidence="2">
    <location>
        <begin position="24"/>
        <end position="291"/>
    </location>
</feature>
<dbReference type="AlphaFoldDB" id="A0A4S8MBK6"/>
<dbReference type="OrthoDB" id="3009638at2759"/>
<name>A0A4S8MBK6_DENBC</name>
<feature type="region of interest" description="Disordered" evidence="1">
    <location>
        <begin position="156"/>
        <end position="177"/>
    </location>
</feature>
<keyword evidence="4" id="KW-1185">Reference proteome</keyword>
<evidence type="ECO:0000313" key="4">
    <source>
        <dbReference type="Proteomes" id="UP000297245"/>
    </source>
</evidence>
<evidence type="ECO:0000256" key="1">
    <source>
        <dbReference type="SAM" id="MobiDB-lite"/>
    </source>
</evidence>
<gene>
    <name evidence="3" type="ORF">K435DRAFT_964339</name>
</gene>
<reference evidence="3 4" key="1">
    <citation type="journal article" date="2019" name="Nat. Ecol. Evol.">
        <title>Megaphylogeny resolves global patterns of mushroom evolution.</title>
        <authorList>
            <person name="Varga T."/>
            <person name="Krizsan K."/>
            <person name="Foldi C."/>
            <person name="Dima B."/>
            <person name="Sanchez-Garcia M."/>
            <person name="Sanchez-Ramirez S."/>
            <person name="Szollosi G.J."/>
            <person name="Szarkandi J.G."/>
            <person name="Papp V."/>
            <person name="Albert L."/>
            <person name="Andreopoulos W."/>
            <person name="Angelini C."/>
            <person name="Antonin V."/>
            <person name="Barry K.W."/>
            <person name="Bougher N.L."/>
            <person name="Buchanan P."/>
            <person name="Buyck B."/>
            <person name="Bense V."/>
            <person name="Catcheside P."/>
            <person name="Chovatia M."/>
            <person name="Cooper J."/>
            <person name="Damon W."/>
            <person name="Desjardin D."/>
            <person name="Finy P."/>
            <person name="Geml J."/>
            <person name="Haridas S."/>
            <person name="Hughes K."/>
            <person name="Justo A."/>
            <person name="Karasinski D."/>
            <person name="Kautmanova I."/>
            <person name="Kiss B."/>
            <person name="Kocsube S."/>
            <person name="Kotiranta H."/>
            <person name="LaButti K.M."/>
            <person name="Lechner B.E."/>
            <person name="Liimatainen K."/>
            <person name="Lipzen A."/>
            <person name="Lukacs Z."/>
            <person name="Mihaltcheva S."/>
            <person name="Morgado L.N."/>
            <person name="Niskanen T."/>
            <person name="Noordeloos M.E."/>
            <person name="Ohm R.A."/>
            <person name="Ortiz-Santana B."/>
            <person name="Ovrebo C."/>
            <person name="Racz N."/>
            <person name="Riley R."/>
            <person name="Savchenko A."/>
            <person name="Shiryaev A."/>
            <person name="Soop K."/>
            <person name="Spirin V."/>
            <person name="Szebenyi C."/>
            <person name="Tomsovsky M."/>
            <person name="Tulloss R.E."/>
            <person name="Uehling J."/>
            <person name="Grigoriev I.V."/>
            <person name="Vagvolgyi C."/>
            <person name="Papp T."/>
            <person name="Martin F.M."/>
            <person name="Miettinen O."/>
            <person name="Hibbett D.S."/>
            <person name="Nagy L.G."/>
        </authorList>
    </citation>
    <scope>NUCLEOTIDE SEQUENCE [LARGE SCALE GENOMIC DNA]</scope>
    <source>
        <strain evidence="3 4">CBS 962.96</strain>
    </source>
</reference>
<dbReference type="EMBL" id="ML179115">
    <property type="protein sequence ID" value="THU99680.1"/>
    <property type="molecule type" value="Genomic_DNA"/>
</dbReference>
<feature type="signal peptide" evidence="2">
    <location>
        <begin position="1"/>
        <end position="23"/>
    </location>
</feature>
<dbReference type="Proteomes" id="UP000297245">
    <property type="component" value="Unassembled WGS sequence"/>
</dbReference>
<keyword evidence="2" id="KW-0732">Signal</keyword>
<proteinExistence type="predicted"/>
<protein>
    <submittedName>
        <fullName evidence="3">Uncharacterized protein</fullName>
    </submittedName>
</protein>
<sequence length="291" mass="29432">MKFLHTLLSFSLLLCFSSSIVSAIDPTASDDIDQSIEARCQCPTAEKRVTERRGLEDSVCERASYGLMRRADGDGGSGSGGISVGAGVDLPSVGLSLGNITTKLGNINLTVTNVTIALGSVDVENISVGNISIIVSVPLPGASPVNAFSAFTPGSSISSSTASPTSTVSSTSTTQGATTTSGFFQRLVRQQSDTGVDTTASVPVTGVPTVTLPSASATASVSGGPVNLDTGSVNTEIGNITIEVGHVNVSVGDIKIRNITLGNIFVLVQIGQPDITGALGNLTNTLNGITS</sequence>